<feature type="domain" description="CusB-like beta-barrel" evidence="4">
    <location>
        <begin position="218"/>
        <end position="285"/>
    </location>
</feature>
<dbReference type="InterPro" id="IPR058625">
    <property type="entry name" value="MdtA-like_BSH"/>
</dbReference>
<dbReference type="NCBIfam" id="TIGR01730">
    <property type="entry name" value="RND_mfp"/>
    <property type="match status" value="1"/>
</dbReference>
<dbReference type="PANTHER" id="PTHR30469">
    <property type="entry name" value="MULTIDRUG RESISTANCE PROTEIN MDTA"/>
    <property type="match status" value="1"/>
</dbReference>
<protein>
    <submittedName>
        <fullName evidence="5">RND transporter</fullName>
    </submittedName>
</protein>
<dbReference type="PANTHER" id="PTHR30469:SF15">
    <property type="entry name" value="HLYD FAMILY OF SECRETION PROTEINS"/>
    <property type="match status" value="1"/>
</dbReference>
<gene>
    <name evidence="5" type="ORF">GETHED_24300</name>
</gene>
<evidence type="ECO:0000313" key="5">
    <source>
        <dbReference type="EMBL" id="GLH68066.1"/>
    </source>
</evidence>
<dbReference type="RefSeq" id="WP_285609728.1">
    <property type="nucleotide sequence ID" value="NZ_BSDC01000003.1"/>
</dbReference>
<feature type="coiled-coil region" evidence="2">
    <location>
        <begin position="111"/>
        <end position="169"/>
    </location>
</feature>
<evidence type="ECO:0000256" key="2">
    <source>
        <dbReference type="SAM" id="Coils"/>
    </source>
</evidence>
<evidence type="ECO:0000256" key="1">
    <source>
        <dbReference type="ARBA" id="ARBA00009477"/>
    </source>
</evidence>
<dbReference type="Pfam" id="PF25917">
    <property type="entry name" value="BSH_RND"/>
    <property type="match status" value="1"/>
</dbReference>
<dbReference type="Gene3D" id="2.40.30.170">
    <property type="match status" value="1"/>
</dbReference>
<dbReference type="InterPro" id="IPR006143">
    <property type="entry name" value="RND_pump_MFP"/>
</dbReference>
<dbReference type="EMBL" id="BSDC01000003">
    <property type="protein sequence ID" value="GLH68066.1"/>
    <property type="molecule type" value="Genomic_DNA"/>
</dbReference>
<evidence type="ECO:0000259" key="3">
    <source>
        <dbReference type="Pfam" id="PF25917"/>
    </source>
</evidence>
<organism evidence="5 6">
    <name type="scientific">Geothrix edaphica</name>
    <dbReference type="NCBI Taxonomy" id="2927976"/>
    <lineage>
        <taxon>Bacteria</taxon>
        <taxon>Pseudomonadati</taxon>
        <taxon>Acidobacteriota</taxon>
        <taxon>Holophagae</taxon>
        <taxon>Holophagales</taxon>
        <taxon>Holophagaceae</taxon>
        <taxon>Geothrix</taxon>
    </lineage>
</organism>
<dbReference type="InterPro" id="IPR058792">
    <property type="entry name" value="Beta-barrel_RND_2"/>
</dbReference>
<dbReference type="SUPFAM" id="SSF111369">
    <property type="entry name" value="HlyD-like secretion proteins"/>
    <property type="match status" value="1"/>
</dbReference>
<dbReference type="Proteomes" id="UP001165044">
    <property type="component" value="Unassembled WGS sequence"/>
</dbReference>
<comment type="caution">
    <text evidence="5">The sequence shown here is derived from an EMBL/GenBank/DDBJ whole genome shotgun (WGS) entry which is preliminary data.</text>
</comment>
<sequence>MNRKALLLYIAVPVVVIAGAATYHRGKRNTELDHQATVKTSGEVAVTLVPVQERSFRPAVAFTGTLLAVNRAELKAEVTGRVTRVAVQEGDTVAAGALLGAQDEDDYLLGVQAAEAQVAQAQAQALQAQRDNDRSVTLLEKRSITRQAAQQAETAYNATKAAAQAAQSNLGLARLRLKKARLVAPFAGQVARRAVQPGEMLNPGQTAFEVVDNRKLEIRADLPAEAMAQVKVGQRATFHSIGVDRLVEGRVAQVSPSLSQDGRTLRVRVEVPNPDGTLKGGLFVEGVILGEGETKAPSLPATLVKAQDRDAEVFVAEQGVARRHKVVLGPEQDGYRPVSGLGLGAQVVDNGKDLVGEGSRLRVISGAAPTSANGGSAAGGK</sequence>
<proteinExistence type="inferred from homology"/>
<reference evidence="5" key="1">
    <citation type="journal article" date="2023" name="Antonie Van Leeuwenhoek">
        <title>Mesoterricola silvestris gen. nov., sp. nov., Mesoterricola sediminis sp. nov., Geothrix oryzae sp. nov., Geothrix edaphica sp. nov., Geothrix rubra sp. nov., and Geothrix limicola sp. nov., six novel members of Acidobacteriota isolated from soils.</title>
        <authorList>
            <person name="Itoh H."/>
            <person name="Sugisawa Y."/>
            <person name="Mise K."/>
            <person name="Xu Z."/>
            <person name="Kuniyasu M."/>
            <person name="Ushijima N."/>
            <person name="Kawano K."/>
            <person name="Kobayashi E."/>
            <person name="Shiratori Y."/>
            <person name="Masuda Y."/>
            <person name="Senoo K."/>
        </authorList>
    </citation>
    <scope>NUCLEOTIDE SEQUENCE</scope>
    <source>
        <strain evidence="5">Red802</strain>
    </source>
</reference>
<evidence type="ECO:0000313" key="6">
    <source>
        <dbReference type="Proteomes" id="UP001165044"/>
    </source>
</evidence>
<dbReference type="Gene3D" id="1.10.287.470">
    <property type="entry name" value="Helix hairpin bin"/>
    <property type="match status" value="1"/>
</dbReference>
<name>A0ABQ5Q176_9BACT</name>
<comment type="similarity">
    <text evidence="1">Belongs to the membrane fusion protein (MFP) (TC 8.A.1) family.</text>
</comment>
<dbReference type="Pfam" id="PF25954">
    <property type="entry name" value="Beta-barrel_RND_2"/>
    <property type="match status" value="1"/>
</dbReference>
<accession>A0ABQ5Q176</accession>
<keyword evidence="2" id="KW-0175">Coiled coil</keyword>
<dbReference type="Gene3D" id="2.40.50.100">
    <property type="match status" value="1"/>
</dbReference>
<keyword evidence="6" id="KW-1185">Reference proteome</keyword>
<dbReference type="Gene3D" id="2.40.420.20">
    <property type="match status" value="1"/>
</dbReference>
<evidence type="ECO:0000259" key="4">
    <source>
        <dbReference type="Pfam" id="PF25954"/>
    </source>
</evidence>
<feature type="domain" description="Multidrug resistance protein MdtA-like barrel-sandwich hybrid" evidence="3">
    <location>
        <begin position="70"/>
        <end position="212"/>
    </location>
</feature>